<dbReference type="RefSeq" id="WP_120176392.1">
    <property type="nucleotide sequence ID" value="NZ_AP018786.1"/>
</dbReference>
<feature type="transmembrane region" description="Helical" evidence="1">
    <location>
        <begin position="89"/>
        <end position="112"/>
    </location>
</feature>
<organism evidence="2 3">
    <name type="scientific">Sutterella megalosphaeroides</name>
    <dbReference type="NCBI Taxonomy" id="2494234"/>
    <lineage>
        <taxon>Bacteria</taxon>
        <taxon>Pseudomonadati</taxon>
        <taxon>Pseudomonadota</taxon>
        <taxon>Betaproteobacteria</taxon>
        <taxon>Burkholderiales</taxon>
        <taxon>Sutterellaceae</taxon>
        <taxon>Sutterella</taxon>
    </lineage>
</organism>
<dbReference type="AlphaFoldDB" id="A0A2Z6I8R5"/>
<feature type="transmembrane region" description="Helical" evidence="1">
    <location>
        <begin position="51"/>
        <end position="69"/>
    </location>
</feature>
<name>A0A2Z6I8R5_9BURK</name>
<dbReference type="EMBL" id="AP018786">
    <property type="protein sequence ID" value="BBF22712.1"/>
    <property type="molecule type" value="Genomic_DNA"/>
</dbReference>
<gene>
    <name evidence="2" type="ORF">SUTMEG_06030</name>
</gene>
<dbReference type="PANTHER" id="PTHR42709:SF4">
    <property type="entry name" value="INNER MEMBRANE PROTEIN YQAA"/>
    <property type="match status" value="1"/>
</dbReference>
<dbReference type="PANTHER" id="PTHR42709">
    <property type="entry name" value="ALKALINE PHOSPHATASE LIKE PROTEIN"/>
    <property type="match status" value="1"/>
</dbReference>
<proteinExistence type="predicted"/>
<accession>A0A2Z6I8R5</accession>
<protein>
    <submittedName>
        <fullName evidence="2">Membrane protein</fullName>
    </submittedName>
</protein>
<keyword evidence="3" id="KW-1185">Reference proteome</keyword>
<evidence type="ECO:0000313" key="3">
    <source>
        <dbReference type="Proteomes" id="UP000271003"/>
    </source>
</evidence>
<keyword evidence="1" id="KW-0472">Membrane</keyword>
<keyword evidence="1" id="KW-1133">Transmembrane helix</keyword>
<dbReference type="KEGG" id="sutt:SUTMEG_06030"/>
<evidence type="ECO:0000313" key="2">
    <source>
        <dbReference type="EMBL" id="BBF22712.1"/>
    </source>
</evidence>
<dbReference type="Proteomes" id="UP000271003">
    <property type="component" value="Chromosome"/>
</dbReference>
<dbReference type="InterPro" id="IPR051311">
    <property type="entry name" value="DedA_domain"/>
</dbReference>
<evidence type="ECO:0000256" key="1">
    <source>
        <dbReference type="SAM" id="Phobius"/>
    </source>
</evidence>
<sequence>MIENLLTLFQHESIELVLFVAAFISATVIPGGSEAVLLGAAAAQPDRTLEFVLIAMAGNTLGGMTGYLIGRFIPEKKKEGRALAWLHKYGIWAVFFSWVPLFGDALPVAAGWLRLNPWLTALFVALGKGARYAVLVAGLHLAVL</sequence>
<reference evidence="2 3" key="1">
    <citation type="journal article" date="2018" name="Int. J. Syst. Evol. Microbiol.">
        <title>Mesosutterella multiformis gen. nov., sp. nov., a member of the family Sutterellaceae and Sutterella megalosphaeroides sp. nov., isolated from human faeces.</title>
        <authorList>
            <person name="Sakamoto M."/>
            <person name="Ikeyama N."/>
            <person name="Kunihiro T."/>
            <person name="Iino T."/>
            <person name="Yuki M."/>
            <person name="Ohkuma M."/>
        </authorList>
    </citation>
    <scope>NUCLEOTIDE SEQUENCE [LARGE SCALE GENOMIC DNA]</scope>
    <source>
        <strain evidence="2 3">6FBBBH3</strain>
    </source>
</reference>
<dbReference type="OrthoDB" id="5419086at2"/>
<feature type="transmembrane region" description="Helical" evidence="1">
    <location>
        <begin position="12"/>
        <end position="31"/>
    </location>
</feature>
<keyword evidence="1" id="KW-0812">Transmembrane</keyword>